<dbReference type="PANTHER" id="PTHR21641:SF0">
    <property type="entry name" value="RNA-BINDING PROTEIN EIF1AD-RELATED"/>
    <property type="match status" value="1"/>
</dbReference>
<keyword evidence="3" id="KW-0694">RNA-binding</keyword>
<evidence type="ECO:0000256" key="1">
    <source>
        <dbReference type="ARBA" id="ARBA00007340"/>
    </source>
</evidence>
<feature type="compositionally biased region" description="Acidic residues" evidence="5">
    <location>
        <begin position="139"/>
        <end position="150"/>
    </location>
</feature>
<evidence type="ECO:0000256" key="2">
    <source>
        <dbReference type="ARBA" id="ARBA00020989"/>
    </source>
</evidence>
<sequence length="150" mass="17398">MSGVTKRKHVLREMLEDDYELPRDGQQIVRIIASRGNNLHEVETADMETENFLVTMPTKFRKNVWVKRGDFILVEPIEEGSKVKAEICKILTAEHIKEYIKAGIWPECFKKDVEQFEEQFSEPGRLSPNRNRPNLLAAFEDESTSSEDDN</sequence>
<protein>
    <recommendedName>
        <fullName evidence="2">Probable RNA-binding protein EIF1AD</fullName>
    </recommendedName>
    <alternativeName>
        <fullName evidence="4">Eukaryotic translation initiation factor 1A domain-containing protein</fullName>
    </alternativeName>
</protein>
<evidence type="ECO:0000259" key="6">
    <source>
        <dbReference type="Pfam" id="PF01176"/>
    </source>
</evidence>
<proteinExistence type="inferred from homology"/>
<keyword evidence="8" id="KW-1185">Reference proteome</keyword>
<dbReference type="VEuPathDB" id="VectorBase:GPAI021236"/>
<dbReference type="InterPro" id="IPR006196">
    <property type="entry name" value="RNA-binding_domain_S1_IF1"/>
</dbReference>
<dbReference type="STRING" id="7398.A0A1A9ZPS2"/>
<organism evidence="7 8">
    <name type="scientific">Glossina pallidipes</name>
    <name type="common">Tsetse fly</name>
    <dbReference type="NCBI Taxonomy" id="7398"/>
    <lineage>
        <taxon>Eukaryota</taxon>
        <taxon>Metazoa</taxon>
        <taxon>Ecdysozoa</taxon>
        <taxon>Arthropoda</taxon>
        <taxon>Hexapoda</taxon>
        <taxon>Insecta</taxon>
        <taxon>Pterygota</taxon>
        <taxon>Neoptera</taxon>
        <taxon>Endopterygota</taxon>
        <taxon>Diptera</taxon>
        <taxon>Brachycera</taxon>
        <taxon>Muscomorpha</taxon>
        <taxon>Hippoboscoidea</taxon>
        <taxon>Glossinidae</taxon>
        <taxon>Glossina</taxon>
    </lineage>
</organism>
<evidence type="ECO:0000256" key="4">
    <source>
        <dbReference type="ARBA" id="ARBA00031998"/>
    </source>
</evidence>
<evidence type="ECO:0000313" key="7">
    <source>
        <dbReference type="EnsemblMetazoa" id="GPAI021236-PA"/>
    </source>
</evidence>
<comment type="similarity">
    <text evidence="1">Belongs to the EIF1AD family.</text>
</comment>
<dbReference type="InterPro" id="IPR039294">
    <property type="entry name" value="EIF1AD"/>
</dbReference>
<name>A0A1A9ZPS2_GLOPL</name>
<dbReference type="GO" id="GO:0003723">
    <property type="term" value="F:RNA binding"/>
    <property type="evidence" value="ECO:0007669"/>
    <property type="project" value="UniProtKB-KW"/>
</dbReference>
<dbReference type="InterPro" id="IPR012340">
    <property type="entry name" value="NA-bd_OB-fold"/>
</dbReference>
<evidence type="ECO:0000256" key="5">
    <source>
        <dbReference type="SAM" id="MobiDB-lite"/>
    </source>
</evidence>
<feature type="domain" description="S1-like" evidence="6">
    <location>
        <begin position="25"/>
        <end position="89"/>
    </location>
</feature>
<dbReference type="SUPFAM" id="SSF50249">
    <property type="entry name" value="Nucleic acid-binding proteins"/>
    <property type="match status" value="1"/>
</dbReference>
<evidence type="ECO:0000256" key="3">
    <source>
        <dbReference type="ARBA" id="ARBA00022884"/>
    </source>
</evidence>
<reference evidence="8" key="1">
    <citation type="submission" date="2014-03" db="EMBL/GenBank/DDBJ databases">
        <authorList>
            <person name="Aksoy S."/>
            <person name="Warren W."/>
            <person name="Wilson R.K."/>
        </authorList>
    </citation>
    <scope>NUCLEOTIDE SEQUENCE [LARGE SCALE GENOMIC DNA]</scope>
    <source>
        <strain evidence="8">IAEA</strain>
    </source>
</reference>
<dbReference type="EnsemblMetazoa" id="GPAI021236-RA">
    <property type="protein sequence ID" value="GPAI021236-PA"/>
    <property type="gene ID" value="GPAI021236"/>
</dbReference>
<dbReference type="Pfam" id="PF01176">
    <property type="entry name" value="eIF-1a"/>
    <property type="match status" value="1"/>
</dbReference>
<dbReference type="AlphaFoldDB" id="A0A1A9ZPS2"/>
<dbReference type="SMART" id="SM00652">
    <property type="entry name" value="eIF1a"/>
    <property type="match status" value="1"/>
</dbReference>
<dbReference type="PANTHER" id="PTHR21641">
    <property type="entry name" value="TRANSLATION INITIATION FACTOR-RELATED"/>
    <property type="match status" value="1"/>
</dbReference>
<dbReference type="InterPro" id="IPR001253">
    <property type="entry name" value="TIF_eIF-1A"/>
</dbReference>
<dbReference type="GO" id="GO:0005634">
    <property type="term" value="C:nucleus"/>
    <property type="evidence" value="ECO:0007669"/>
    <property type="project" value="TreeGrafter"/>
</dbReference>
<reference evidence="7" key="2">
    <citation type="submission" date="2020-05" db="UniProtKB">
        <authorList>
            <consortium name="EnsemblMetazoa"/>
        </authorList>
    </citation>
    <scope>IDENTIFICATION</scope>
    <source>
        <strain evidence="7">IAEA</strain>
    </source>
</reference>
<dbReference type="Gene3D" id="2.40.50.140">
    <property type="entry name" value="Nucleic acid-binding proteins"/>
    <property type="match status" value="1"/>
</dbReference>
<accession>A0A1A9ZPS2</accession>
<dbReference type="GO" id="GO:0003743">
    <property type="term" value="F:translation initiation factor activity"/>
    <property type="evidence" value="ECO:0007669"/>
    <property type="project" value="InterPro"/>
</dbReference>
<dbReference type="Proteomes" id="UP000092445">
    <property type="component" value="Unassembled WGS sequence"/>
</dbReference>
<evidence type="ECO:0000313" key="8">
    <source>
        <dbReference type="Proteomes" id="UP000092445"/>
    </source>
</evidence>
<feature type="region of interest" description="Disordered" evidence="5">
    <location>
        <begin position="120"/>
        <end position="150"/>
    </location>
</feature>